<dbReference type="OrthoDB" id="8685558at2"/>
<proteinExistence type="predicted"/>
<organism evidence="1 2">
    <name type="scientific">Ramlibacter henchirensis</name>
    <dbReference type="NCBI Taxonomy" id="204072"/>
    <lineage>
        <taxon>Bacteria</taxon>
        <taxon>Pseudomonadati</taxon>
        <taxon>Pseudomonadota</taxon>
        <taxon>Betaproteobacteria</taxon>
        <taxon>Burkholderiales</taxon>
        <taxon>Comamonadaceae</taxon>
        <taxon>Ramlibacter</taxon>
    </lineage>
</organism>
<evidence type="ECO:0000313" key="2">
    <source>
        <dbReference type="Proteomes" id="UP000298180"/>
    </source>
</evidence>
<sequence length="118" mass="13101">MKLEYLLFDFTDEETGSCSFDAMASVLPTRLPGVLDEIRAVLSWAYREFGPPSALGQEGEWDFEVQASVEDDVPLKITYDVERARFSMLPAPAGRVTLALTISGSRAFGEAFREAFPE</sequence>
<comment type="caution">
    <text evidence="1">The sequence shown here is derived from an EMBL/GenBank/DDBJ whole genome shotgun (WGS) entry which is preliminary data.</text>
</comment>
<accession>A0A4Z0BUT5</accession>
<evidence type="ECO:0000313" key="1">
    <source>
        <dbReference type="EMBL" id="TFZ03076.1"/>
    </source>
</evidence>
<dbReference type="RefSeq" id="WP_135264599.1">
    <property type="nucleotide sequence ID" value="NZ_SMLM01000002.1"/>
</dbReference>
<gene>
    <name evidence="1" type="ORF">EZ313_17845</name>
</gene>
<dbReference type="Proteomes" id="UP000298180">
    <property type="component" value="Unassembled WGS sequence"/>
</dbReference>
<protein>
    <submittedName>
        <fullName evidence="1">Uncharacterized protein</fullName>
    </submittedName>
</protein>
<dbReference type="EMBL" id="SMLM01000002">
    <property type="protein sequence ID" value="TFZ03076.1"/>
    <property type="molecule type" value="Genomic_DNA"/>
</dbReference>
<name>A0A4Z0BUT5_9BURK</name>
<keyword evidence="2" id="KW-1185">Reference proteome</keyword>
<dbReference type="AlphaFoldDB" id="A0A4Z0BUT5"/>
<reference evidence="1 2" key="1">
    <citation type="submission" date="2019-03" db="EMBL/GenBank/DDBJ databases">
        <title>Ramlibacter henchirensis DSM 14656, whole genome shotgun sequence.</title>
        <authorList>
            <person name="Zhang X."/>
            <person name="Feng G."/>
            <person name="Zhu H."/>
        </authorList>
    </citation>
    <scope>NUCLEOTIDE SEQUENCE [LARGE SCALE GENOMIC DNA]</scope>
    <source>
        <strain evidence="1 2">DSM 14656</strain>
    </source>
</reference>